<protein>
    <recommendedName>
        <fullName evidence="5">Extracellular membrane protein CFEM domain-containing protein</fullName>
    </recommendedName>
</protein>
<name>A0AAN6Y795_9PEZI</name>
<reference evidence="3" key="1">
    <citation type="journal article" date="2023" name="Mol. Phylogenet. Evol.">
        <title>Genome-scale phylogeny and comparative genomics of the fungal order Sordariales.</title>
        <authorList>
            <person name="Hensen N."/>
            <person name="Bonometti L."/>
            <person name="Westerberg I."/>
            <person name="Brannstrom I.O."/>
            <person name="Guillou S."/>
            <person name="Cros-Aarteil S."/>
            <person name="Calhoun S."/>
            <person name="Haridas S."/>
            <person name="Kuo A."/>
            <person name="Mondo S."/>
            <person name="Pangilinan J."/>
            <person name="Riley R."/>
            <person name="LaButti K."/>
            <person name="Andreopoulos B."/>
            <person name="Lipzen A."/>
            <person name="Chen C."/>
            <person name="Yan M."/>
            <person name="Daum C."/>
            <person name="Ng V."/>
            <person name="Clum A."/>
            <person name="Steindorff A."/>
            <person name="Ohm R.A."/>
            <person name="Martin F."/>
            <person name="Silar P."/>
            <person name="Natvig D.O."/>
            <person name="Lalanne C."/>
            <person name="Gautier V."/>
            <person name="Ament-Velasquez S.L."/>
            <person name="Kruys A."/>
            <person name="Hutchinson M.I."/>
            <person name="Powell A.J."/>
            <person name="Barry K."/>
            <person name="Miller A.N."/>
            <person name="Grigoriev I.V."/>
            <person name="Debuchy R."/>
            <person name="Gladieux P."/>
            <person name="Hiltunen Thoren M."/>
            <person name="Johannesson H."/>
        </authorList>
    </citation>
    <scope>NUCLEOTIDE SEQUENCE</scope>
    <source>
        <strain evidence="3">PSN293</strain>
    </source>
</reference>
<comment type="caution">
    <text evidence="3">The sequence shown here is derived from an EMBL/GenBank/DDBJ whole genome shotgun (WGS) entry which is preliminary data.</text>
</comment>
<feature type="chain" id="PRO_5043013324" description="Extracellular membrane protein CFEM domain-containing protein" evidence="2">
    <location>
        <begin position="19"/>
        <end position="255"/>
    </location>
</feature>
<dbReference type="Proteomes" id="UP001301769">
    <property type="component" value="Unassembled WGS sequence"/>
</dbReference>
<proteinExistence type="predicted"/>
<evidence type="ECO:0000313" key="3">
    <source>
        <dbReference type="EMBL" id="KAK4213195.1"/>
    </source>
</evidence>
<sequence>MRVPSLIHLLLTGTLVLAGGPGGPSNAKSAPAGPDKLAQCGCSPITDKMAECQAPVTGTVNEFRDCVCLSNDKPGAWYGYIHNCRACLWADNGDDDNAQTFFDNLASVISQLMVSCTNPGGGVFSDGLRMCASNSMFEACASLNGGRESWASFERDGEVSNATFFLNIDGQSPDSGSSITSSSSSAAGATLAPSSGISSSLAPTQAPTGTGIGTDASSTATTTTTSSARVLIHAESQLGGLVALLAAFSMGALWL</sequence>
<evidence type="ECO:0000256" key="1">
    <source>
        <dbReference type="SAM" id="MobiDB-lite"/>
    </source>
</evidence>
<accession>A0AAN6Y795</accession>
<dbReference type="AlphaFoldDB" id="A0AAN6Y795"/>
<gene>
    <name evidence="3" type="ORF">QBC37DRAFT_423514</name>
</gene>
<organism evidence="3 4">
    <name type="scientific">Rhypophila decipiens</name>
    <dbReference type="NCBI Taxonomy" id="261697"/>
    <lineage>
        <taxon>Eukaryota</taxon>
        <taxon>Fungi</taxon>
        <taxon>Dikarya</taxon>
        <taxon>Ascomycota</taxon>
        <taxon>Pezizomycotina</taxon>
        <taxon>Sordariomycetes</taxon>
        <taxon>Sordariomycetidae</taxon>
        <taxon>Sordariales</taxon>
        <taxon>Naviculisporaceae</taxon>
        <taxon>Rhypophila</taxon>
    </lineage>
</organism>
<keyword evidence="4" id="KW-1185">Reference proteome</keyword>
<feature type="compositionally biased region" description="Polar residues" evidence="1">
    <location>
        <begin position="197"/>
        <end position="207"/>
    </location>
</feature>
<feature type="signal peptide" evidence="2">
    <location>
        <begin position="1"/>
        <end position="18"/>
    </location>
</feature>
<evidence type="ECO:0000313" key="4">
    <source>
        <dbReference type="Proteomes" id="UP001301769"/>
    </source>
</evidence>
<dbReference type="EMBL" id="MU858113">
    <property type="protein sequence ID" value="KAK4213195.1"/>
    <property type="molecule type" value="Genomic_DNA"/>
</dbReference>
<feature type="region of interest" description="Disordered" evidence="1">
    <location>
        <begin position="196"/>
        <end position="220"/>
    </location>
</feature>
<evidence type="ECO:0000256" key="2">
    <source>
        <dbReference type="SAM" id="SignalP"/>
    </source>
</evidence>
<keyword evidence="2" id="KW-0732">Signal</keyword>
<evidence type="ECO:0008006" key="5">
    <source>
        <dbReference type="Google" id="ProtNLM"/>
    </source>
</evidence>
<reference evidence="3" key="2">
    <citation type="submission" date="2023-05" db="EMBL/GenBank/DDBJ databases">
        <authorList>
            <consortium name="Lawrence Berkeley National Laboratory"/>
            <person name="Steindorff A."/>
            <person name="Hensen N."/>
            <person name="Bonometti L."/>
            <person name="Westerberg I."/>
            <person name="Brannstrom I.O."/>
            <person name="Guillou S."/>
            <person name="Cros-Aarteil S."/>
            <person name="Calhoun S."/>
            <person name="Haridas S."/>
            <person name="Kuo A."/>
            <person name="Mondo S."/>
            <person name="Pangilinan J."/>
            <person name="Riley R."/>
            <person name="Labutti K."/>
            <person name="Andreopoulos B."/>
            <person name="Lipzen A."/>
            <person name="Chen C."/>
            <person name="Yanf M."/>
            <person name="Daum C."/>
            <person name="Ng V."/>
            <person name="Clum A."/>
            <person name="Ohm R."/>
            <person name="Martin F."/>
            <person name="Silar P."/>
            <person name="Natvig D."/>
            <person name="Lalanne C."/>
            <person name="Gautier V."/>
            <person name="Ament-Velasquez S.L."/>
            <person name="Kruys A."/>
            <person name="Hutchinson M.I."/>
            <person name="Powell A.J."/>
            <person name="Barry K."/>
            <person name="Miller A.N."/>
            <person name="Grigoriev I.V."/>
            <person name="Debuchy R."/>
            <person name="Gladieux P."/>
            <person name="Thoren M.H."/>
            <person name="Johannesson H."/>
        </authorList>
    </citation>
    <scope>NUCLEOTIDE SEQUENCE</scope>
    <source>
        <strain evidence="3">PSN293</strain>
    </source>
</reference>